<evidence type="ECO:0000313" key="2">
    <source>
        <dbReference type="Proteomes" id="UP001521785"/>
    </source>
</evidence>
<keyword evidence="2" id="KW-1185">Reference proteome</keyword>
<accession>A0ABR3RKH8</accession>
<evidence type="ECO:0008006" key="3">
    <source>
        <dbReference type="Google" id="ProtNLM"/>
    </source>
</evidence>
<dbReference type="EMBL" id="JAKJXO020000005">
    <property type="protein sequence ID" value="KAL1604944.1"/>
    <property type="molecule type" value="Genomic_DNA"/>
</dbReference>
<name>A0ABR3RKH8_9PLEO</name>
<organism evidence="1 2">
    <name type="scientific">Paraconiothyrium brasiliense</name>
    <dbReference type="NCBI Taxonomy" id="300254"/>
    <lineage>
        <taxon>Eukaryota</taxon>
        <taxon>Fungi</taxon>
        <taxon>Dikarya</taxon>
        <taxon>Ascomycota</taxon>
        <taxon>Pezizomycotina</taxon>
        <taxon>Dothideomycetes</taxon>
        <taxon>Pleosporomycetidae</taxon>
        <taxon>Pleosporales</taxon>
        <taxon>Massarineae</taxon>
        <taxon>Didymosphaeriaceae</taxon>
        <taxon>Paraconiothyrium</taxon>
    </lineage>
</organism>
<sequence length="417" mass="47469">MLVNRSLFETGLFSDVTLVYKQKHTIELHSTILKSKYTWFAEHCNGRTLDCDETFAASEFKIFDRLSGSCKRHGDNADAACALWKIFVTMLSFCYTETYTIPMTPEDPYAVGTNTGCLLHIRMYELAKKYGVKDMLPLAAKGFGAFAARFLTEKPDRLIHCINYIYDTIGSDHDDTLVVEARKITKRLADNMDDSFPADIFLEARKHQIKDKMPKAGVELLNSGYKLKMPSSFDFSTQSTGSRSATANEGGDSALNANDRMTCFRCRTTAPVKDTRLCRKCMDMPVLGSTLTSAPKHQQKTDELWGPPLAGNRYTFQAGMTCTFWACIGCHRIWQGQGLRQSDIEMKECSACDPENRYNYVRDRYWVRRIHWKCGRCLTVWVAHAFERKKMDDMDKCVCCPNESAWRDGIPGRSTLQ</sequence>
<proteinExistence type="predicted"/>
<dbReference type="Gene3D" id="3.30.710.10">
    <property type="entry name" value="Potassium Channel Kv1.1, Chain A"/>
    <property type="match status" value="1"/>
</dbReference>
<gene>
    <name evidence="1" type="ORF">SLS60_004485</name>
</gene>
<evidence type="ECO:0000313" key="1">
    <source>
        <dbReference type="EMBL" id="KAL1604944.1"/>
    </source>
</evidence>
<dbReference type="InterPro" id="IPR011333">
    <property type="entry name" value="SKP1/BTB/POZ_sf"/>
</dbReference>
<reference evidence="1 2" key="1">
    <citation type="submission" date="2024-02" db="EMBL/GenBank/DDBJ databases">
        <title>De novo assembly and annotation of 12 fungi associated with fruit tree decline syndrome in Ontario, Canada.</title>
        <authorList>
            <person name="Sulman M."/>
            <person name="Ellouze W."/>
            <person name="Ilyukhin E."/>
        </authorList>
    </citation>
    <scope>NUCLEOTIDE SEQUENCE [LARGE SCALE GENOMIC DNA]</scope>
    <source>
        <strain evidence="1 2">M42-189</strain>
    </source>
</reference>
<dbReference type="Proteomes" id="UP001521785">
    <property type="component" value="Unassembled WGS sequence"/>
</dbReference>
<comment type="caution">
    <text evidence="1">The sequence shown here is derived from an EMBL/GenBank/DDBJ whole genome shotgun (WGS) entry which is preliminary data.</text>
</comment>
<protein>
    <recommendedName>
        <fullName evidence="3">BTB domain-containing protein</fullName>
    </recommendedName>
</protein>